<dbReference type="AlphaFoldDB" id="A0AAV1JNA9"/>
<reference evidence="6 7" key="1">
    <citation type="submission" date="2023-11" db="EMBL/GenBank/DDBJ databases">
        <authorList>
            <person name="Okamura Y."/>
        </authorList>
    </citation>
    <scope>NUCLEOTIDE SEQUENCE [LARGE SCALE GENOMIC DNA]</scope>
</reference>
<evidence type="ECO:0000313" key="7">
    <source>
        <dbReference type="Proteomes" id="UP001497472"/>
    </source>
</evidence>
<keyword evidence="4 5" id="KW-0472">Membrane</keyword>
<evidence type="ECO:0000256" key="1">
    <source>
        <dbReference type="ARBA" id="ARBA00004167"/>
    </source>
</evidence>
<comment type="caution">
    <text evidence="6">The sequence shown here is derived from an EMBL/GenBank/DDBJ whole genome shotgun (WGS) entry which is preliminary data.</text>
</comment>
<dbReference type="GO" id="GO:0046513">
    <property type="term" value="P:ceramide biosynthetic process"/>
    <property type="evidence" value="ECO:0007669"/>
    <property type="project" value="TreeGrafter"/>
</dbReference>
<keyword evidence="2 5" id="KW-0812">Transmembrane</keyword>
<dbReference type="InterPro" id="IPR024129">
    <property type="entry name" value="Sphingomy_SMPD4"/>
</dbReference>
<evidence type="ECO:0000256" key="5">
    <source>
        <dbReference type="SAM" id="Phobius"/>
    </source>
</evidence>
<dbReference type="GO" id="GO:0046475">
    <property type="term" value="P:glycerophospholipid catabolic process"/>
    <property type="evidence" value="ECO:0007669"/>
    <property type="project" value="TreeGrafter"/>
</dbReference>
<evidence type="ECO:0008006" key="8">
    <source>
        <dbReference type="Google" id="ProtNLM"/>
    </source>
</evidence>
<comment type="subcellular location">
    <subcellularLocation>
        <location evidence="1">Membrane</location>
        <topology evidence="1">Single-pass membrane protein</topology>
    </subcellularLocation>
</comment>
<sequence length="769" mass="88523">MASDLMSQFYTTLKLPLIERVRELSRILDQVGPNKDCQAIFPQLVGNIFAPPASNGWALGHITYEQNRYEFEVITNFLEPQGPLFRLCYKLLSDPVLKYNLPLTMLPLELQIMLARGGRFPHFYSDMMTLDSNSLNVIALALNPFDYYLFNFALHLTNNEQSNSSWEVWNSVYFALACDYLIHFLPSDPNTHVLPQIPHYNGKVPSVAPLQSVNRPLGSPSLLLVSDLSGISNQHPSSQTQSRNEIWRSETVLQIFIDVWMSVEQFDFRNIDTNQKCSSHSSPERVRLVRVVVKHIYAYSSRYNADSAVRSSALRKYARQLVCQRAYHFVKHLVSTWPLDASFRLVMELWLSLLQPWRYTSDVTRDSFSHANRNRDEGSGAALDPSHIQFIAENFPSYTCILQLVLPRFARLDLTTYKNAVMLFRMGKVFSQPHLLPILMALEKGVVDSISGAIYTVDNSFDASNLDQGYTYNGVSLHKWVSIAKQAISEFNAMATFEYDPIWTDGRKRPYIEFVKKIISAKTLSEKLVDDYRNKINSENRGFWRHLKDWFLVNHHEDRILLEESEKVPAYLNNCINYFTNILMLNDTTILPFEVDIMDNSTEHSSFANSNNFSYSIAQKLRSNPTGLKYSGDPDLMPIMSYESTILVRFLYQLATKLNEAYSDEFARLWRRDDICGYVAREVLQRPLTIQTYMKDATDHRSSVLKDLPPRISFRRLASNAFVAWLTIGYVVSRFLSYGGFVYIFVLITMFSFTVVTKASLKRLNIINA</sequence>
<accession>A0AAV1JNA9</accession>
<protein>
    <recommendedName>
        <fullName evidence="8">Sphingomyelin phosphodiesterase 4</fullName>
    </recommendedName>
</protein>
<dbReference type="PANTHER" id="PTHR12988:SF6">
    <property type="entry name" value="SPHINGOMYELIN PHOSPHODIESTERASE 4"/>
    <property type="match status" value="1"/>
</dbReference>
<dbReference type="PANTHER" id="PTHR12988">
    <property type="entry name" value="SPHINGOMYELIN PHOSPHODIESTERASE 4"/>
    <property type="match status" value="1"/>
</dbReference>
<dbReference type="Proteomes" id="UP001497472">
    <property type="component" value="Unassembled WGS sequence"/>
</dbReference>
<proteinExistence type="predicted"/>
<evidence type="ECO:0000256" key="2">
    <source>
        <dbReference type="ARBA" id="ARBA00022692"/>
    </source>
</evidence>
<evidence type="ECO:0000256" key="4">
    <source>
        <dbReference type="ARBA" id="ARBA00023136"/>
    </source>
</evidence>
<dbReference type="GO" id="GO:0016020">
    <property type="term" value="C:membrane"/>
    <property type="evidence" value="ECO:0007669"/>
    <property type="project" value="UniProtKB-SubCell"/>
</dbReference>
<dbReference type="GO" id="GO:0050290">
    <property type="term" value="F:sphingomyelin phosphodiesterase D activity"/>
    <property type="evidence" value="ECO:0007669"/>
    <property type="project" value="InterPro"/>
</dbReference>
<dbReference type="Pfam" id="PF14724">
    <property type="entry name" value="mit_SMPDase"/>
    <property type="match status" value="2"/>
</dbReference>
<gene>
    <name evidence="6" type="ORF">LNINA_LOCUS9632</name>
</gene>
<feature type="transmembrane region" description="Helical" evidence="5">
    <location>
        <begin position="742"/>
        <end position="761"/>
    </location>
</feature>
<keyword evidence="7" id="KW-1185">Reference proteome</keyword>
<organism evidence="6 7">
    <name type="scientific">Leptosia nina</name>
    <dbReference type="NCBI Taxonomy" id="320188"/>
    <lineage>
        <taxon>Eukaryota</taxon>
        <taxon>Metazoa</taxon>
        <taxon>Ecdysozoa</taxon>
        <taxon>Arthropoda</taxon>
        <taxon>Hexapoda</taxon>
        <taxon>Insecta</taxon>
        <taxon>Pterygota</taxon>
        <taxon>Neoptera</taxon>
        <taxon>Endopterygota</taxon>
        <taxon>Lepidoptera</taxon>
        <taxon>Glossata</taxon>
        <taxon>Ditrysia</taxon>
        <taxon>Papilionoidea</taxon>
        <taxon>Pieridae</taxon>
        <taxon>Pierinae</taxon>
        <taxon>Leptosia</taxon>
    </lineage>
</organism>
<name>A0AAV1JNA9_9NEOP</name>
<keyword evidence="3 5" id="KW-1133">Transmembrane helix</keyword>
<evidence type="ECO:0000313" key="6">
    <source>
        <dbReference type="EMBL" id="CAK1550404.1"/>
    </source>
</evidence>
<dbReference type="EMBL" id="CAVLEF010000081">
    <property type="protein sequence ID" value="CAK1550404.1"/>
    <property type="molecule type" value="Genomic_DNA"/>
</dbReference>
<dbReference type="GO" id="GO:0006685">
    <property type="term" value="P:sphingomyelin catabolic process"/>
    <property type="evidence" value="ECO:0007669"/>
    <property type="project" value="TreeGrafter"/>
</dbReference>
<evidence type="ECO:0000256" key="3">
    <source>
        <dbReference type="ARBA" id="ARBA00022989"/>
    </source>
</evidence>